<organism evidence="1 2">
    <name type="scientific">Lasius niger</name>
    <name type="common">Black garden ant</name>
    <dbReference type="NCBI Taxonomy" id="67767"/>
    <lineage>
        <taxon>Eukaryota</taxon>
        <taxon>Metazoa</taxon>
        <taxon>Ecdysozoa</taxon>
        <taxon>Arthropoda</taxon>
        <taxon>Hexapoda</taxon>
        <taxon>Insecta</taxon>
        <taxon>Pterygota</taxon>
        <taxon>Neoptera</taxon>
        <taxon>Endopterygota</taxon>
        <taxon>Hymenoptera</taxon>
        <taxon>Apocrita</taxon>
        <taxon>Aculeata</taxon>
        <taxon>Formicoidea</taxon>
        <taxon>Formicidae</taxon>
        <taxon>Formicinae</taxon>
        <taxon>Lasius</taxon>
        <taxon>Lasius</taxon>
    </lineage>
</organism>
<comment type="caution">
    <text evidence="1">The sequence shown here is derived from an EMBL/GenBank/DDBJ whole genome shotgun (WGS) entry which is preliminary data.</text>
</comment>
<dbReference type="InterPro" id="IPR027124">
    <property type="entry name" value="Swc5/CFDP1/2"/>
</dbReference>
<dbReference type="AlphaFoldDB" id="A0A0J7K4V9"/>
<dbReference type="SUPFAM" id="SSF56219">
    <property type="entry name" value="DNase I-like"/>
    <property type="match status" value="1"/>
</dbReference>
<dbReference type="Gene3D" id="3.60.10.10">
    <property type="entry name" value="Endonuclease/exonuclease/phosphatase"/>
    <property type="match status" value="1"/>
</dbReference>
<dbReference type="InterPro" id="IPR036691">
    <property type="entry name" value="Endo/exonu/phosph_ase_sf"/>
</dbReference>
<dbReference type="Proteomes" id="UP000036403">
    <property type="component" value="Unassembled WGS sequence"/>
</dbReference>
<sequence>MCVTQPLLLNPGNLSNFAEDWVTNPKKEEKDKMTKESLYQILGQVYDSVPSNDIKLVIGDFNAKIGREPAYKKIIDSHGLHAESNDNGTRVIYFAGSRGMVVMSTQFPRKNIHKWTWTSPDDRSHNQIDHVLIEKRGASSIKNVRTYRGADCNSDHYL</sequence>
<reference evidence="1 2" key="1">
    <citation type="submission" date="2015-04" db="EMBL/GenBank/DDBJ databases">
        <title>Lasius niger genome sequencing.</title>
        <authorList>
            <person name="Konorov E.A."/>
            <person name="Nikitin M.A."/>
            <person name="Kirill M.V."/>
            <person name="Chang P."/>
        </authorList>
    </citation>
    <scope>NUCLEOTIDE SEQUENCE [LARGE SCALE GENOMIC DNA]</scope>
    <source>
        <tissue evidence="1">Whole</tissue>
    </source>
</reference>
<name>A0A0J7K4V9_LASNI</name>
<dbReference type="EMBL" id="LBMM01014335">
    <property type="protein sequence ID" value="KMQ85216.1"/>
    <property type="molecule type" value="Genomic_DNA"/>
</dbReference>
<dbReference type="PANTHER" id="PTHR23227">
    <property type="entry name" value="BUCENTAUR RELATED"/>
    <property type="match status" value="1"/>
</dbReference>
<feature type="non-terminal residue" evidence="1">
    <location>
        <position position="158"/>
    </location>
</feature>
<gene>
    <name evidence="1" type="ORF">RF55_16356</name>
</gene>
<evidence type="ECO:0000313" key="1">
    <source>
        <dbReference type="EMBL" id="KMQ85216.1"/>
    </source>
</evidence>
<accession>A0A0J7K4V9</accession>
<protein>
    <submittedName>
        <fullName evidence="1">Craniofacial development protein 2-like protein</fullName>
    </submittedName>
</protein>
<evidence type="ECO:0000313" key="2">
    <source>
        <dbReference type="Proteomes" id="UP000036403"/>
    </source>
</evidence>
<dbReference type="OrthoDB" id="7536850at2759"/>
<proteinExistence type="predicted"/>
<dbReference type="PaxDb" id="67767-A0A0J7K4V9"/>
<dbReference type="STRING" id="67767.A0A0J7K4V9"/>
<keyword evidence="2" id="KW-1185">Reference proteome</keyword>
<dbReference type="PANTHER" id="PTHR23227:SF67">
    <property type="entry name" value="CRANIOFACIAL DEVELOPMENT PROTEIN 2-LIKE"/>
    <property type="match status" value="1"/>
</dbReference>